<reference evidence="2" key="1">
    <citation type="journal article" date="2011" name="PLoS Biol.">
        <title>Gene gain and loss during evolution of obligate parasitism in the white rust pathogen of Arabidopsis thaliana.</title>
        <authorList>
            <person name="Kemen E."/>
            <person name="Gardiner A."/>
            <person name="Schultz-Larsen T."/>
            <person name="Kemen A.C."/>
            <person name="Balmuth A.L."/>
            <person name="Robert-Seilaniantz A."/>
            <person name="Bailey K."/>
            <person name="Holub E."/>
            <person name="Studholme D.J."/>
            <person name="Maclean D."/>
            <person name="Jones J.D."/>
        </authorList>
    </citation>
    <scope>NUCLEOTIDE SEQUENCE</scope>
</reference>
<dbReference type="HOGENOM" id="CLU_2201931_0_0_1"/>
<dbReference type="EMBL" id="FR824046">
    <property type="protein sequence ID" value="CCA13858.1"/>
    <property type="molecule type" value="Genomic_DNA"/>
</dbReference>
<protein>
    <submittedName>
        <fullName evidence="2">AlNc14C1G1 protein</fullName>
    </submittedName>
</protein>
<name>F0VYJ4_9STRA</name>
<feature type="compositionally biased region" description="Low complexity" evidence="1">
    <location>
        <begin position="12"/>
        <end position="23"/>
    </location>
</feature>
<sequence length="108" mass="10947">MVSIDISSLPVTTSSIPASTSPANLPGASTSSEDTGPRHPPIPSNSALSNDKIGQSEAAMEIETPLSPVMISSNQPAAMEVDDITTSPPSNPVDQAPVTGPRPTLGDI</sequence>
<organism evidence="2">
    <name type="scientific">Albugo laibachii Nc14</name>
    <dbReference type="NCBI Taxonomy" id="890382"/>
    <lineage>
        <taxon>Eukaryota</taxon>
        <taxon>Sar</taxon>
        <taxon>Stramenopiles</taxon>
        <taxon>Oomycota</taxon>
        <taxon>Peronosporomycetes</taxon>
        <taxon>Albuginales</taxon>
        <taxon>Albuginaceae</taxon>
        <taxon>Albugo</taxon>
    </lineage>
</organism>
<evidence type="ECO:0000256" key="1">
    <source>
        <dbReference type="SAM" id="MobiDB-lite"/>
    </source>
</evidence>
<feature type="compositionally biased region" description="Polar residues" evidence="1">
    <location>
        <begin position="1"/>
        <end position="11"/>
    </location>
</feature>
<feature type="compositionally biased region" description="Polar residues" evidence="1">
    <location>
        <begin position="44"/>
        <end position="53"/>
    </location>
</feature>
<feature type="region of interest" description="Disordered" evidence="1">
    <location>
        <begin position="81"/>
        <end position="108"/>
    </location>
</feature>
<proteinExistence type="predicted"/>
<gene>
    <name evidence="2" type="primary">AlNc14C1G1</name>
    <name evidence="2" type="ORF">ALNC14_000010</name>
</gene>
<dbReference type="AlphaFoldDB" id="F0VYJ4"/>
<feature type="region of interest" description="Disordered" evidence="1">
    <location>
        <begin position="1"/>
        <end position="60"/>
    </location>
</feature>
<evidence type="ECO:0000313" key="2">
    <source>
        <dbReference type="EMBL" id="CCA13858.1"/>
    </source>
</evidence>
<reference evidence="2" key="2">
    <citation type="submission" date="2011-02" db="EMBL/GenBank/DDBJ databases">
        <authorList>
            <person name="MacLean D."/>
        </authorList>
    </citation>
    <scope>NUCLEOTIDE SEQUENCE</scope>
</reference>
<accession>F0VYJ4</accession>